<accession>S4NT56</accession>
<reference evidence="1" key="1">
    <citation type="journal article" date="2013" name="BMC Genomics">
        <title>Unscrambling butterfly oogenesis.</title>
        <authorList>
            <person name="Carter J.M."/>
            <person name="Baker S.C."/>
            <person name="Pink R."/>
            <person name="Carter D.R."/>
            <person name="Collins A."/>
            <person name="Tomlin J."/>
            <person name="Gibbs M."/>
            <person name="Breuker C.J."/>
        </authorList>
    </citation>
    <scope>NUCLEOTIDE SEQUENCE</scope>
    <source>
        <tissue evidence="1">Ovary</tissue>
    </source>
</reference>
<sequence>MLDKADVGLVFELCLPNVGGFPNVLGNDGLNKGAGDDAGLAVLLPVLPLALSSFKLLLLSSGLSSAGLVAGRVVSAA</sequence>
<dbReference type="EMBL" id="GAIX01010594">
    <property type="protein sequence ID" value="JAA81966.1"/>
    <property type="molecule type" value="Transcribed_RNA"/>
</dbReference>
<name>S4NT56_9NEOP</name>
<reference evidence="1" key="2">
    <citation type="submission" date="2013-05" db="EMBL/GenBank/DDBJ databases">
        <authorList>
            <person name="Carter J.-M."/>
            <person name="Baker S.C."/>
            <person name="Pink R."/>
            <person name="Carter D.R.F."/>
            <person name="Collins A."/>
            <person name="Tomlin J."/>
            <person name="Gibbs M."/>
            <person name="Breuker C.J."/>
        </authorList>
    </citation>
    <scope>NUCLEOTIDE SEQUENCE</scope>
    <source>
        <tissue evidence="1">Ovary</tissue>
    </source>
</reference>
<organism evidence="1">
    <name type="scientific">Pararge aegeria</name>
    <name type="common">speckled wood butterfly</name>
    <dbReference type="NCBI Taxonomy" id="116150"/>
    <lineage>
        <taxon>Eukaryota</taxon>
        <taxon>Metazoa</taxon>
        <taxon>Ecdysozoa</taxon>
        <taxon>Arthropoda</taxon>
        <taxon>Hexapoda</taxon>
        <taxon>Insecta</taxon>
        <taxon>Pterygota</taxon>
        <taxon>Neoptera</taxon>
        <taxon>Endopterygota</taxon>
        <taxon>Lepidoptera</taxon>
        <taxon>Glossata</taxon>
        <taxon>Ditrysia</taxon>
        <taxon>Papilionoidea</taxon>
        <taxon>Nymphalidae</taxon>
        <taxon>Satyrinae</taxon>
        <taxon>Satyrini</taxon>
        <taxon>Parargina</taxon>
        <taxon>Pararge</taxon>
    </lineage>
</organism>
<protein>
    <submittedName>
        <fullName evidence="1">Uncharacterized protein</fullName>
    </submittedName>
</protein>
<proteinExistence type="predicted"/>
<feature type="non-terminal residue" evidence="1">
    <location>
        <position position="77"/>
    </location>
</feature>
<evidence type="ECO:0000313" key="1">
    <source>
        <dbReference type="EMBL" id="JAA81966.1"/>
    </source>
</evidence>
<dbReference type="AlphaFoldDB" id="S4NT56"/>